<evidence type="ECO:0000313" key="2">
    <source>
        <dbReference type="Proteomes" id="UP001228581"/>
    </source>
</evidence>
<dbReference type="EMBL" id="JASJOT010000012">
    <property type="protein sequence ID" value="MDJ1495044.1"/>
    <property type="molecule type" value="Genomic_DNA"/>
</dbReference>
<sequence>MSLFIVPVTTLLVSVRARPFILGTDRVLAILDETQLIFTRSDAPVVGLVLFDYQTGRG</sequence>
<proteinExistence type="predicted"/>
<evidence type="ECO:0000313" key="1">
    <source>
        <dbReference type="EMBL" id="MDJ1495044.1"/>
    </source>
</evidence>
<organism evidence="1 2">
    <name type="scientific">Xanthocytophaga flava</name>
    <dbReference type="NCBI Taxonomy" id="3048013"/>
    <lineage>
        <taxon>Bacteria</taxon>
        <taxon>Pseudomonadati</taxon>
        <taxon>Bacteroidota</taxon>
        <taxon>Cytophagia</taxon>
        <taxon>Cytophagales</taxon>
        <taxon>Rhodocytophagaceae</taxon>
        <taxon>Xanthocytophaga</taxon>
    </lineage>
</organism>
<reference evidence="1 2" key="1">
    <citation type="submission" date="2023-05" db="EMBL/GenBank/DDBJ databases">
        <authorList>
            <person name="Zhang X."/>
        </authorList>
    </citation>
    <scope>NUCLEOTIDE SEQUENCE [LARGE SCALE GENOMIC DNA]</scope>
    <source>
        <strain evidence="1 2">DM2B3-1</strain>
    </source>
</reference>
<gene>
    <name evidence="1" type="ORF">QNI19_19045</name>
</gene>
<accession>A0ABT7CMS0</accession>
<keyword evidence="2" id="KW-1185">Reference proteome</keyword>
<comment type="caution">
    <text evidence="1">The sequence shown here is derived from an EMBL/GenBank/DDBJ whole genome shotgun (WGS) entry which is preliminary data.</text>
</comment>
<dbReference type="Proteomes" id="UP001228581">
    <property type="component" value="Unassembled WGS sequence"/>
</dbReference>
<name>A0ABT7CMS0_9BACT</name>
<protein>
    <submittedName>
        <fullName evidence="1">Uncharacterized protein</fullName>
    </submittedName>
</protein>